<evidence type="ECO:0000313" key="1">
    <source>
        <dbReference type="EMBL" id="MBN2909185.1"/>
    </source>
</evidence>
<protein>
    <submittedName>
        <fullName evidence="1">Uncharacterized protein</fullName>
    </submittedName>
</protein>
<dbReference type="EMBL" id="JAFHAP010000007">
    <property type="protein sequence ID" value="MBN2909185.1"/>
    <property type="molecule type" value="Genomic_DNA"/>
</dbReference>
<sequence length="216" mass="25798">MNEVKQEAIQYLEQKYKKKFIAGHANYMPVTGQYAVRAYPEDNRQVQVLVYGYTKRDFQDTYVIEILSLELQKRVNPIIDQIFDRENLWDHDIGIELDRNLEKKYERGKIPPLQTVLKTEPKYVTTTISLILYDTDPGKQEEEQILQFIKKLQSLNIKTANIIVEYYDPAFKEKKDDGNVYAVDYLRYSFRMGIEELKLFKTKEDLKRFVIYDKRN</sequence>
<keyword evidence="2" id="KW-1185">Reference proteome</keyword>
<gene>
    <name evidence="1" type="ORF">JQC72_06570</name>
</gene>
<reference evidence="1" key="1">
    <citation type="journal article" date="2024" name="Int. J. Syst. Evol. Microbiol.">
        <title>Polycladomyces zharkentensis sp. nov., a novel thermophilic cellulose- and starch-degrading member of the Bacillota from a geothermal aquifer in Kazakhstan.</title>
        <authorList>
            <person name="Mashzhan A."/>
            <person name="Kistaubayeva A."/>
            <person name="Javier-Lopez R."/>
            <person name="Bissenova U."/>
            <person name="Bissenbay A."/>
            <person name="Birkeland N.K."/>
        </authorList>
    </citation>
    <scope>NUCLEOTIDE SEQUENCE</scope>
    <source>
        <strain evidence="1">ZKZ2T</strain>
    </source>
</reference>
<name>A0ABS2WI96_9BACL</name>
<accession>A0ABS2WI96</accession>
<evidence type="ECO:0000313" key="2">
    <source>
        <dbReference type="Proteomes" id="UP001177120"/>
    </source>
</evidence>
<dbReference type="Proteomes" id="UP001177120">
    <property type="component" value="Unassembled WGS sequence"/>
</dbReference>
<organism evidence="1 2">
    <name type="scientific">Polycladomyces zharkentensis</name>
    <dbReference type="NCBI Taxonomy" id="2807616"/>
    <lineage>
        <taxon>Bacteria</taxon>
        <taxon>Bacillati</taxon>
        <taxon>Bacillota</taxon>
        <taxon>Bacilli</taxon>
        <taxon>Bacillales</taxon>
        <taxon>Thermoactinomycetaceae</taxon>
        <taxon>Polycladomyces</taxon>
    </lineage>
</organism>
<proteinExistence type="predicted"/>
<comment type="caution">
    <text evidence="1">The sequence shown here is derived from an EMBL/GenBank/DDBJ whole genome shotgun (WGS) entry which is preliminary data.</text>
</comment>
<dbReference type="RefSeq" id="WP_205493985.1">
    <property type="nucleotide sequence ID" value="NZ_JAFHAP010000007.1"/>
</dbReference>